<dbReference type="AlphaFoldDB" id="A0A9P4R7V4"/>
<accession>A0A9P4R7V4</accession>
<protein>
    <submittedName>
        <fullName evidence="1">Uncharacterized protein</fullName>
    </submittedName>
</protein>
<evidence type="ECO:0000313" key="2">
    <source>
        <dbReference type="Proteomes" id="UP000799444"/>
    </source>
</evidence>
<dbReference type="EMBL" id="ML996100">
    <property type="protein sequence ID" value="KAF2740529.1"/>
    <property type="molecule type" value="Genomic_DNA"/>
</dbReference>
<reference evidence="1" key="1">
    <citation type="journal article" date="2020" name="Stud. Mycol.">
        <title>101 Dothideomycetes genomes: a test case for predicting lifestyles and emergence of pathogens.</title>
        <authorList>
            <person name="Haridas S."/>
            <person name="Albert R."/>
            <person name="Binder M."/>
            <person name="Bloem J."/>
            <person name="Labutti K."/>
            <person name="Salamov A."/>
            <person name="Andreopoulos B."/>
            <person name="Baker S."/>
            <person name="Barry K."/>
            <person name="Bills G."/>
            <person name="Bluhm B."/>
            <person name="Cannon C."/>
            <person name="Castanera R."/>
            <person name="Culley D."/>
            <person name="Daum C."/>
            <person name="Ezra D."/>
            <person name="Gonzalez J."/>
            <person name="Henrissat B."/>
            <person name="Kuo A."/>
            <person name="Liang C."/>
            <person name="Lipzen A."/>
            <person name="Lutzoni F."/>
            <person name="Magnuson J."/>
            <person name="Mondo S."/>
            <person name="Nolan M."/>
            <person name="Ohm R."/>
            <person name="Pangilinan J."/>
            <person name="Park H.-J."/>
            <person name="Ramirez L."/>
            <person name="Alfaro M."/>
            <person name="Sun H."/>
            <person name="Tritt A."/>
            <person name="Yoshinaga Y."/>
            <person name="Zwiers L.-H."/>
            <person name="Turgeon B."/>
            <person name="Goodwin S."/>
            <person name="Spatafora J."/>
            <person name="Crous P."/>
            <person name="Grigoriev I."/>
        </authorList>
    </citation>
    <scope>NUCLEOTIDE SEQUENCE</scope>
    <source>
        <strain evidence="1">CBS 125425</strain>
    </source>
</reference>
<evidence type="ECO:0000313" key="1">
    <source>
        <dbReference type="EMBL" id="KAF2740529.1"/>
    </source>
</evidence>
<comment type="caution">
    <text evidence="1">The sequence shown here is derived from an EMBL/GenBank/DDBJ whole genome shotgun (WGS) entry which is preliminary data.</text>
</comment>
<organism evidence="1 2">
    <name type="scientific">Polyplosphaeria fusca</name>
    <dbReference type="NCBI Taxonomy" id="682080"/>
    <lineage>
        <taxon>Eukaryota</taxon>
        <taxon>Fungi</taxon>
        <taxon>Dikarya</taxon>
        <taxon>Ascomycota</taxon>
        <taxon>Pezizomycotina</taxon>
        <taxon>Dothideomycetes</taxon>
        <taxon>Pleosporomycetidae</taxon>
        <taxon>Pleosporales</taxon>
        <taxon>Tetraplosphaeriaceae</taxon>
        <taxon>Polyplosphaeria</taxon>
    </lineage>
</organism>
<gene>
    <name evidence="1" type="ORF">EJ04DRAFT_213080</name>
</gene>
<sequence>MDALCPPSSHFFSLARPPARPFSFSPHLSSPVALDTTALLPRPPPAPTPTPDARRQATRASRLLSPDLSRTLLASTTWRSQEGRSHARALGTVLLPSTSTGECVYPSSPIARLGLPSPSLSLAWCGAAPWEATHRSPPLQHRLARPSGACRPQPDISSSLSPALVALSKNTPVVDL</sequence>
<keyword evidence="2" id="KW-1185">Reference proteome</keyword>
<dbReference type="Proteomes" id="UP000799444">
    <property type="component" value="Unassembled WGS sequence"/>
</dbReference>
<name>A0A9P4R7V4_9PLEO</name>
<proteinExistence type="predicted"/>